<keyword evidence="2" id="KW-1185">Reference proteome</keyword>
<name>A0AAP0X6Y8_LIQFO</name>
<comment type="caution">
    <text evidence="1">The sequence shown here is derived from an EMBL/GenBank/DDBJ whole genome shotgun (WGS) entry which is preliminary data.</text>
</comment>
<dbReference type="EMBL" id="JBBPBK010000003">
    <property type="protein sequence ID" value="KAK9288158.1"/>
    <property type="molecule type" value="Genomic_DNA"/>
</dbReference>
<gene>
    <name evidence="1" type="ORF">L1049_016607</name>
</gene>
<sequence>MSCGSGLERRVRVHVRHLGVRSTVAVARMAPRLLASRRFTLMYSKRRVRGLTAMLMMMLLVPLHVAEEIIQLHSAPPPQVRNHLREIRRQCRQKDHWRPSTKLPGRMRETHPRPFLLLLCSLRSLLPPFSFLSSLAFLGSYEVSTMPMQA</sequence>
<reference evidence="1 2" key="1">
    <citation type="journal article" date="2024" name="Plant J.">
        <title>Genome sequences and population genomics reveal climatic adaptation and genomic divergence between two closely related sweetgum species.</title>
        <authorList>
            <person name="Xu W.Q."/>
            <person name="Ren C.Q."/>
            <person name="Zhang X.Y."/>
            <person name="Comes H.P."/>
            <person name="Liu X.H."/>
            <person name="Li Y.G."/>
            <person name="Kettle C.J."/>
            <person name="Jalonen R."/>
            <person name="Gaisberger H."/>
            <person name="Ma Y.Z."/>
            <person name="Qiu Y.X."/>
        </authorList>
    </citation>
    <scope>NUCLEOTIDE SEQUENCE [LARGE SCALE GENOMIC DNA]</scope>
    <source>
        <strain evidence="1">Hangzhou</strain>
    </source>
</reference>
<dbReference type="Proteomes" id="UP001415857">
    <property type="component" value="Unassembled WGS sequence"/>
</dbReference>
<evidence type="ECO:0000313" key="2">
    <source>
        <dbReference type="Proteomes" id="UP001415857"/>
    </source>
</evidence>
<evidence type="ECO:0000313" key="1">
    <source>
        <dbReference type="EMBL" id="KAK9288158.1"/>
    </source>
</evidence>
<dbReference type="AlphaFoldDB" id="A0AAP0X6Y8"/>
<proteinExistence type="predicted"/>
<protein>
    <submittedName>
        <fullName evidence="1">Uncharacterized protein</fullName>
    </submittedName>
</protein>
<organism evidence="1 2">
    <name type="scientific">Liquidambar formosana</name>
    <name type="common">Formosan gum</name>
    <dbReference type="NCBI Taxonomy" id="63359"/>
    <lineage>
        <taxon>Eukaryota</taxon>
        <taxon>Viridiplantae</taxon>
        <taxon>Streptophyta</taxon>
        <taxon>Embryophyta</taxon>
        <taxon>Tracheophyta</taxon>
        <taxon>Spermatophyta</taxon>
        <taxon>Magnoliopsida</taxon>
        <taxon>eudicotyledons</taxon>
        <taxon>Gunneridae</taxon>
        <taxon>Pentapetalae</taxon>
        <taxon>Saxifragales</taxon>
        <taxon>Altingiaceae</taxon>
        <taxon>Liquidambar</taxon>
    </lineage>
</organism>
<accession>A0AAP0X6Y8</accession>